<comment type="caution">
    <text evidence="2">The sequence shown here is derived from an EMBL/GenBank/DDBJ whole genome shotgun (WGS) entry which is preliminary data.</text>
</comment>
<dbReference type="Gene3D" id="1.25.40.10">
    <property type="entry name" value="Tetratricopeptide repeat domain"/>
    <property type="match status" value="1"/>
</dbReference>
<dbReference type="EMBL" id="JAQJZJ010000002">
    <property type="protein sequence ID" value="MDA7085606.1"/>
    <property type="molecule type" value="Genomic_DNA"/>
</dbReference>
<dbReference type="Pfam" id="PF13529">
    <property type="entry name" value="Peptidase_C39_2"/>
    <property type="match status" value="1"/>
</dbReference>
<name>A0ABT4XBM9_9PSED</name>
<keyword evidence="3" id="KW-1185">Reference proteome</keyword>
<dbReference type="SUPFAM" id="SSF48452">
    <property type="entry name" value="TPR-like"/>
    <property type="match status" value="1"/>
</dbReference>
<evidence type="ECO:0000259" key="1">
    <source>
        <dbReference type="Pfam" id="PF13529"/>
    </source>
</evidence>
<dbReference type="InterPro" id="IPR011990">
    <property type="entry name" value="TPR-like_helical_dom_sf"/>
</dbReference>
<gene>
    <name evidence="2" type="ORF">PH586_04280</name>
</gene>
<accession>A0ABT4XBM9</accession>
<dbReference type="Proteomes" id="UP001212042">
    <property type="component" value="Unassembled WGS sequence"/>
</dbReference>
<dbReference type="Pfam" id="PF13432">
    <property type="entry name" value="TPR_16"/>
    <property type="match status" value="1"/>
</dbReference>
<reference evidence="2 3" key="1">
    <citation type="submission" date="2023-01" db="EMBL/GenBank/DDBJ databases">
        <title>Pseudomonas SA3-5T sp. nov., isolated from tidal flat sediment.</title>
        <authorList>
            <person name="Kim H.S."/>
            <person name="Kim J.-S."/>
            <person name="Suh M.K."/>
            <person name="Eom M.K."/>
            <person name="Lee J.-S."/>
        </authorList>
    </citation>
    <scope>NUCLEOTIDE SEQUENCE [LARGE SCALE GENOMIC DNA]</scope>
    <source>
        <strain evidence="2 3">SA3-5</strain>
    </source>
</reference>
<evidence type="ECO:0000313" key="2">
    <source>
        <dbReference type="EMBL" id="MDA7085606.1"/>
    </source>
</evidence>
<protein>
    <submittedName>
        <fullName evidence="2">PA2778 family cysteine peptidase</fullName>
    </submittedName>
</protein>
<feature type="domain" description="Peptidase C39-like" evidence="1">
    <location>
        <begin position="43"/>
        <end position="153"/>
    </location>
</feature>
<dbReference type="InterPro" id="IPR039563">
    <property type="entry name" value="Peptidase_C39_single_dom"/>
</dbReference>
<dbReference type="CDD" id="cd02549">
    <property type="entry name" value="Peptidase_C39A"/>
    <property type="match status" value="1"/>
</dbReference>
<dbReference type="RefSeq" id="WP_271346536.1">
    <property type="nucleotide sequence ID" value="NZ_JAQJZJ010000002.1"/>
</dbReference>
<sequence>MHKSLIGRNLLPLVLIALLAACAKSPVLPPEISRLPERVELSDVPFFSQSAYQCGPAALATMLNQRGVVTSPGLLKDRVFIPARDGSLQVEMVATARAHDMLVYPLQPRLQALIAEVAAGNPVLVLQNLAFDWYPRWHFAVVVGYDQRERTLILRSGTTRRWLTSFRSFDKTWARGGRWAVLTLPADTLPAQAELRPWLKAASDLEETGRLAAAQRAYRTATQHWPDESLAWFALANSRYASGDALGAEAAFRTSLARQPDFAAGWFNLSQVLADRGCLQAAEQARVCAQRLAPDDQRFTLGLKHTAGGATQQCDSPPVCPQAN</sequence>
<dbReference type="NCBIfam" id="NF033920">
    <property type="entry name" value="C39_PA2778_fam"/>
    <property type="match status" value="1"/>
</dbReference>
<dbReference type="PROSITE" id="PS51257">
    <property type="entry name" value="PROKAR_LIPOPROTEIN"/>
    <property type="match status" value="1"/>
</dbReference>
<organism evidence="2 3">
    <name type="scientific">Pseudomonas aestuarii</name>
    <dbReference type="NCBI Taxonomy" id="3018340"/>
    <lineage>
        <taxon>Bacteria</taxon>
        <taxon>Pseudomonadati</taxon>
        <taxon>Pseudomonadota</taxon>
        <taxon>Gammaproteobacteria</taxon>
        <taxon>Pseudomonadales</taxon>
        <taxon>Pseudomonadaceae</taxon>
        <taxon>Pseudomonas</taxon>
    </lineage>
</organism>
<evidence type="ECO:0000313" key="3">
    <source>
        <dbReference type="Proteomes" id="UP001212042"/>
    </source>
</evidence>
<proteinExistence type="predicted"/>
<dbReference type="Gene3D" id="3.90.70.10">
    <property type="entry name" value="Cysteine proteinases"/>
    <property type="match status" value="1"/>
</dbReference>
<dbReference type="InterPro" id="IPR039564">
    <property type="entry name" value="Peptidase_C39-like"/>
</dbReference>